<dbReference type="CDD" id="cd00995">
    <property type="entry name" value="PBP2_NikA_DppA_OppA_like"/>
    <property type="match status" value="1"/>
</dbReference>
<dbReference type="PIRSF" id="PIRSF002741">
    <property type="entry name" value="MppA"/>
    <property type="match status" value="1"/>
</dbReference>
<keyword evidence="4" id="KW-1185">Reference proteome</keyword>
<gene>
    <name evidence="3" type="ordered locus">Snas_4144</name>
</gene>
<dbReference type="InterPro" id="IPR030678">
    <property type="entry name" value="Peptide/Ni-bd"/>
</dbReference>
<dbReference type="GO" id="GO:1904680">
    <property type="term" value="F:peptide transmembrane transporter activity"/>
    <property type="evidence" value="ECO:0007669"/>
    <property type="project" value="TreeGrafter"/>
</dbReference>
<evidence type="ECO:0000259" key="2">
    <source>
        <dbReference type="Pfam" id="PF00496"/>
    </source>
</evidence>
<dbReference type="InterPro" id="IPR000914">
    <property type="entry name" value="SBP_5_dom"/>
</dbReference>
<dbReference type="SUPFAM" id="SSF53850">
    <property type="entry name" value="Periplasmic binding protein-like II"/>
    <property type="match status" value="1"/>
</dbReference>
<dbReference type="GO" id="GO:0015833">
    <property type="term" value="P:peptide transport"/>
    <property type="evidence" value="ECO:0007669"/>
    <property type="project" value="TreeGrafter"/>
</dbReference>
<dbReference type="Proteomes" id="UP000000844">
    <property type="component" value="Chromosome"/>
</dbReference>
<feature type="chain" id="PRO_5003049437" evidence="1">
    <location>
        <begin position="21"/>
        <end position="527"/>
    </location>
</feature>
<dbReference type="STRING" id="446470.Snas_4144"/>
<accession>D3Q145</accession>
<dbReference type="Gene3D" id="3.40.190.10">
    <property type="entry name" value="Periplasmic binding protein-like II"/>
    <property type="match status" value="1"/>
</dbReference>
<name>D3Q145_STANL</name>
<dbReference type="Pfam" id="PF00496">
    <property type="entry name" value="SBP_bac_5"/>
    <property type="match status" value="1"/>
</dbReference>
<dbReference type="InterPro" id="IPR039424">
    <property type="entry name" value="SBP_5"/>
</dbReference>
<feature type="signal peptide" evidence="1">
    <location>
        <begin position="1"/>
        <end position="20"/>
    </location>
</feature>
<dbReference type="PANTHER" id="PTHR30290">
    <property type="entry name" value="PERIPLASMIC BINDING COMPONENT OF ABC TRANSPORTER"/>
    <property type="match status" value="1"/>
</dbReference>
<feature type="domain" description="Solute-binding protein family 5" evidence="2">
    <location>
        <begin position="76"/>
        <end position="447"/>
    </location>
</feature>
<evidence type="ECO:0000313" key="3">
    <source>
        <dbReference type="EMBL" id="ADD43795.1"/>
    </source>
</evidence>
<evidence type="ECO:0000256" key="1">
    <source>
        <dbReference type="SAM" id="SignalP"/>
    </source>
</evidence>
<dbReference type="PROSITE" id="PS51257">
    <property type="entry name" value="PROKAR_LIPOPROTEIN"/>
    <property type="match status" value="1"/>
</dbReference>
<reference evidence="3 4" key="1">
    <citation type="journal article" date="2009" name="Stand. Genomic Sci.">
        <title>Complete genome sequence of Stackebrandtia nassauensis type strain (LLR-40K-21).</title>
        <authorList>
            <person name="Munk C."/>
            <person name="Lapidus A."/>
            <person name="Copeland A."/>
            <person name="Jando M."/>
            <person name="Mayilraj S."/>
            <person name="Glavina Del Rio T."/>
            <person name="Nolan M."/>
            <person name="Chen F."/>
            <person name="Lucas S."/>
            <person name="Tice H."/>
            <person name="Cheng J.F."/>
            <person name="Han C."/>
            <person name="Detter J.C."/>
            <person name="Bruce D."/>
            <person name="Goodwin L."/>
            <person name="Chain P."/>
            <person name="Pitluck S."/>
            <person name="Goker M."/>
            <person name="Ovchinikova G."/>
            <person name="Pati A."/>
            <person name="Ivanova N."/>
            <person name="Mavromatis K."/>
            <person name="Chen A."/>
            <person name="Palaniappan K."/>
            <person name="Land M."/>
            <person name="Hauser L."/>
            <person name="Chang Y.J."/>
            <person name="Jeffries C.D."/>
            <person name="Bristow J."/>
            <person name="Eisen J.A."/>
            <person name="Markowitz V."/>
            <person name="Hugenholtz P."/>
            <person name="Kyrpides N.C."/>
            <person name="Klenk H.P."/>
        </authorList>
    </citation>
    <scope>NUCLEOTIDE SEQUENCE [LARGE SCALE GENOMIC DNA]</scope>
    <source>
        <strain evidence="4">DSM 44728 / CIP 108903 / NRRL B-16338 / NBRC 102104 / LLR-40K-21</strain>
    </source>
</reference>
<dbReference type="PANTHER" id="PTHR30290:SF83">
    <property type="entry name" value="ABC TRANSPORTER SUBSTRATE-BINDING PROTEIN"/>
    <property type="match status" value="1"/>
</dbReference>
<dbReference type="Gene3D" id="3.10.105.10">
    <property type="entry name" value="Dipeptide-binding Protein, Domain 3"/>
    <property type="match status" value="1"/>
</dbReference>
<dbReference type="AlphaFoldDB" id="D3Q145"/>
<keyword evidence="1" id="KW-0732">Signal</keyword>
<dbReference type="Gene3D" id="3.90.76.10">
    <property type="entry name" value="Dipeptide-binding Protein, Domain 1"/>
    <property type="match status" value="1"/>
</dbReference>
<organism evidence="3 4">
    <name type="scientific">Stackebrandtia nassauensis (strain DSM 44728 / CIP 108903 / NRRL B-16338 / NBRC 102104 / LLR-40K-21)</name>
    <dbReference type="NCBI Taxonomy" id="446470"/>
    <lineage>
        <taxon>Bacteria</taxon>
        <taxon>Bacillati</taxon>
        <taxon>Actinomycetota</taxon>
        <taxon>Actinomycetes</taxon>
        <taxon>Glycomycetales</taxon>
        <taxon>Glycomycetaceae</taxon>
        <taxon>Stackebrandtia</taxon>
    </lineage>
</organism>
<dbReference type="KEGG" id="sna:Snas_4144"/>
<sequence length="527" mass="58029">MRAKPLIALAAAAVLTASLAACGGGGGESASGDMKFGLGAEPPSLIPPNTTESEGSIILSLTYAGLFDYNEKAEAENLLAKSIETKDNKTWTIEIEDGHKFHNGEPVDAEAFKRAWDWGAYAPNAATGSYFFDRIKGFADMQGKKPKAKELAGLKADGQTLTIELDKPWAGFSTMLGYTAFLPMAEECVKDTKACNDKPIGNGPMKFDGKWKHKESISLVKNDKYKGPNKVKYDKADFTIYDGDANCWADFESEDIDICSPPVEKWEGAKNDPDLKERLISEPSTSLTYLGMPVYDKAFQDKKLRQAFSLAIDREKVIDIATPGRAVPATEFAPPSLPGGVEGACEFCKFDAKEAKKLFEESSWPKGKKMEIWYNADPTNKAIFEAVGNQLKKNLGVEFELVVKDWDPFLAATDKHKAKGPFRMGWLPDYPLNENYLKPIYGNGAANNRFGYEGKDFNKKLAEADAAKTLEEGMEIYAEAEKILAEEMIGIPLSWAKSSSFYSENIDPKSVKYFPVGQIQYDKLAPA</sequence>
<dbReference type="EMBL" id="CP001778">
    <property type="protein sequence ID" value="ADD43795.1"/>
    <property type="molecule type" value="Genomic_DNA"/>
</dbReference>
<evidence type="ECO:0000313" key="4">
    <source>
        <dbReference type="Proteomes" id="UP000000844"/>
    </source>
</evidence>
<dbReference type="HOGENOM" id="CLU_017028_0_3_11"/>
<dbReference type="GO" id="GO:0043190">
    <property type="term" value="C:ATP-binding cassette (ABC) transporter complex"/>
    <property type="evidence" value="ECO:0007669"/>
    <property type="project" value="InterPro"/>
</dbReference>
<dbReference type="GO" id="GO:0042597">
    <property type="term" value="C:periplasmic space"/>
    <property type="evidence" value="ECO:0007669"/>
    <property type="project" value="UniProtKB-ARBA"/>
</dbReference>
<proteinExistence type="predicted"/>
<protein>
    <submittedName>
        <fullName evidence="3">Extracellular solute-binding protein family 5</fullName>
    </submittedName>
</protein>
<dbReference type="RefSeq" id="WP_013019366.1">
    <property type="nucleotide sequence ID" value="NC_013947.1"/>
</dbReference>
<dbReference type="eggNOG" id="COG4166">
    <property type="taxonomic scope" value="Bacteria"/>
</dbReference>